<feature type="chain" id="PRO_5012056155" evidence="1">
    <location>
        <begin position="24"/>
        <end position="131"/>
    </location>
</feature>
<organism evidence="2 3">
    <name type="scientific">Piromyces finnis</name>
    <dbReference type="NCBI Taxonomy" id="1754191"/>
    <lineage>
        <taxon>Eukaryota</taxon>
        <taxon>Fungi</taxon>
        <taxon>Fungi incertae sedis</taxon>
        <taxon>Chytridiomycota</taxon>
        <taxon>Chytridiomycota incertae sedis</taxon>
        <taxon>Neocallimastigomycetes</taxon>
        <taxon>Neocallimastigales</taxon>
        <taxon>Neocallimastigaceae</taxon>
        <taxon>Piromyces</taxon>
    </lineage>
</organism>
<proteinExistence type="predicted"/>
<feature type="signal peptide" evidence="1">
    <location>
        <begin position="1"/>
        <end position="23"/>
    </location>
</feature>
<evidence type="ECO:0000313" key="3">
    <source>
        <dbReference type="Proteomes" id="UP000193719"/>
    </source>
</evidence>
<sequence length="131" mass="15822">MKNKYHYILLFIISIYFSIKVKCDVDVNNQSLNTNFSLKAYTKEDILIQELELTYDYNNKIFFNYLNILLIENAKYFILCSRDYLDKNDDEINMIVLWNTSNIHDFYSTTAYLNAYPMWLKSQKKKFCLKD</sequence>
<evidence type="ECO:0000256" key="1">
    <source>
        <dbReference type="SAM" id="SignalP"/>
    </source>
</evidence>
<keyword evidence="3" id="KW-1185">Reference proteome</keyword>
<reference evidence="2 3" key="1">
    <citation type="submission" date="2016-08" db="EMBL/GenBank/DDBJ databases">
        <title>Genomes of anaerobic fungi encode conserved fungal cellulosomes for biomass hydrolysis.</title>
        <authorList>
            <consortium name="DOE Joint Genome Institute"/>
            <person name="Haitjema C.H."/>
            <person name="Gilmore S.P."/>
            <person name="Henske J.K."/>
            <person name="Solomon K.V."/>
            <person name="De Groot R."/>
            <person name="Kuo A."/>
            <person name="Mondo S.J."/>
            <person name="Salamov A.A."/>
            <person name="Labutti K."/>
            <person name="Zhao Z."/>
            <person name="Chiniquy J."/>
            <person name="Barry K."/>
            <person name="Brewer H.M."/>
            <person name="Purvine S.O."/>
            <person name="Wright A.T."/>
            <person name="Boxma B."/>
            <person name="Van Alen T."/>
            <person name="Hackstein J.H."/>
            <person name="Baker S.E."/>
            <person name="Grigoriev I.V."/>
            <person name="O'Malley M.A."/>
        </authorList>
    </citation>
    <scope>NUCLEOTIDE SEQUENCE [LARGE SCALE GENOMIC DNA]</scope>
    <source>
        <strain evidence="3">finn</strain>
    </source>
</reference>
<keyword evidence="1" id="KW-0732">Signal</keyword>
<reference evidence="2 3" key="2">
    <citation type="submission" date="2016-08" db="EMBL/GenBank/DDBJ databases">
        <title>Pervasive Adenine N6-methylation of Active Genes in Fungi.</title>
        <authorList>
            <consortium name="DOE Joint Genome Institute"/>
            <person name="Mondo S.J."/>
            <person name="Dannebaum R.O."/>
            <person name="Kuo R.C."/>
            <person name="Labutti K."/>
            <person name="Haridas S."/>
            <person name="Kuo A."/>
            <person name="Salamov A."/>
            <person name="Ahrendt S.R."/>
            <person name="Lipzen A."/>
            <person name="Sullivan W."/>
            <person name="Andreopoulos W.B."/>
            <person name="Clum A."/>
            <person name="Lindquist E."/>
            <person name="Daum C."/>
            <person name="Ramamoorthy G.K."/>
            <person name="Gryganskyi A."/>
            <person name="Culley D."/>
            <person name="Magnuson J.K."/>
            <person name="James T.Y."/>
            <person name="O'Malley M.A."/>
            <person name="Stajich J.E."/>
            <person name="Spatafora J.W."/>
            <person name="Visel A."/>
            <person name="Grigoriev I.V."/>
        </authorList>
    </citation>
    <scope>NUCLEOTIDE SEQUENCE [LARGE SCALE GENOMIC DNA]</scope>
    <source>
        <strain evidence="3">finn</strain>
    </source>
</reference>
<dbReference type="Proteomes" id="UP000193719">
    <property type="component" value="Unassembled WGS sequence"/>
</dbReference>
<comment type="caution">
    <text evidence="2">The sequence shown here is derived from an EMBL/GenBank/DDBJ whole genome shotgun (WGS) entry which is preliminary data.</text>
</comment>
<name>A0A1Y1UV33_9FUNG</name>
<accession>A0A1Y1UV33</accession>
<dbReference type="EMBL" id="MCFH01000076">
    <property type="protein sequence ID" value="ORX41867.1"/>
    <property type="molecule type" value="Genomic_DNA"/>
</dbReference>
<evidence type="ECO:0000313" key="2">
    <source>
        <dbReference type="EMBL" id="ORX41867.1"/>
    </source>
</evidence>
<protein>
    <submittedName>
        <fullName evidence="2">Uncharacterized protein</fullName>
    </submittedName>
</protein>
<gene>
    <name evidence="2" type="ORF">BCR36DRAFT_169894</name>
</gene>
<dbReference type="AlphaFoldDB" id="A0A1Y1UV33"/>